<gene>
    <name evidence="13" type="ORF">EMPS_02900</name>
</gene>
<comment type="similarity">
    <text evidence="2 9">Belongs to the RNA polymerase beta chain family.</text>
</comment>
<evidence type="ECO:0000313" key="14">
    <source>
        <dbReference type="Proteomes" id="UP000827284"/>
    </source>
</evidence>
<evidence type="ECO:0000256" key="6">
    <source>
        <dbReference type="ARBA" id="ARBA00023163"/>
    </source>
</evidence>
<name>A0A9P3H5K2_9FUNG</name>
<keyword evidence="7 9" id="KW-0539">Nucleus</keyword>
<dbReference type="Pfam" id="PF05645">
    <property type="entry name" value="RNA_pol_Rpc82"/>
    <property type="match status" value="1"/>
</dbReference>
<evidence type="ECO:0000256" key="3">
    <source>
        <dbReference type="ARBA" id="ARBA00011206"/>
    </source>
</evidence>
<evidence type="ECO:0000256" key="1">
    <source>
        <dbReference type="ARBA" id="ARBA00004123"/>
    </source>
</evidence>
<dbReference type="AlphaFoldDB" id="A0A9P3H5K2"/>
<comment type="caution">
    <text evidence="13">The sequence shown here is derived from an EMBL/GenBank/DDBJ whole genome shotgun (WGS) entry which is preliminary data.</text>
</comment>
<evidence type="ECO:0000313" key="13">
    <source>
        <dbReference type="EMBL" id="GJJ70551.1"/>
    </source>
</evidence>
<protein>
    <recommendedName>
        <fullName evidence="4 9">DNA-directed RNA polymerase III subunit RPC3</fullName>
        <shortName evidence="9">RNA polymerase III subunit C3</shortName>
    </recommendedName>
</protein>
<evidence type="ECO:0000256" key="8">
    <source>
        <dbReference type="ARBA" id="ARBA00025127"/>
    </source>
</evidence>
<evidence type="ECO:0000256" key="2">
    <source>
        <dbReference type="ARBA" id="ARBA00006835"/>
    </source>
</evidence>
<dbReference type="SUPFAM" id="SSF46785">
    <property type="entry name" value="Winged helix' DNA-binding domain"/>
    <property type="match status" value="1"/>
</dbReference>
<dbReference type="PANTHER" id="PTHR12949:SF0">
    <property type="entry name" value="DNA-DIRECTED RNA POLYMERASE III SUBUNIT RPC3"/>
    <property type="match status" value="1"/>
</dbReference>
<dbReference type="InterPro" id="IPR036390">
    <property type="entry name" value="WH_DNA-bd_sf"/>
</dbReference>
<sequence>MPVHMIAKFTELTTRQVRESLVVLIQQNLAVYAETQEKTRIMTYYEVNRVEILHRAMIPKVLFSSQEWFEREGAVVAQSILTHGKLTITDCIEDILKSTGTAAGRSATQRTMAIKKVFTKMVKEKCLIAVRPADSLTAADRDMVEEKRETDKLAMPPTAAQKAEIRRTIESKRAGLEGGNQIMGLKRTLDTVDDDDWEMDKRRKLTTSDVQIVDEVEEDVYFKINFERYTIRWRNAKIAEMFESRLNLTAKKIVETILKLAEDRMINCKEEHSSAVNVMMLFNRLPSDVNMVGTLEDARDSPVNSEAGECLDKYMDLLEEDRLEIVRKFQGRSGQYTVLLQKAAKVMRKKLIQDVVTSRFGLPYVRIMNMLLEKGKLEEKMISKFSMMPVKDVREKLTTLCTFGVLNLQEVPKTQERAPSRTFYLWEVVEDRAAMTIVDRLYQTMANLRQRRFVERSKRAVLLAKTERTDVKENAALLNDAETRELDTLNAVLEKLEIQELRVAEMVLVLRDF</sequence>
<dbReference type="Gene3D" id="1.10.10.10">
    <property type="entry name" value="Winged helix-like DNA-binding domain superfamily/Winged helix DNA-binding domain"/>
    <property type="match status" value="4"/>
</dbReference>
<comment type="subunit">
    <text evidence="3 9">Component of the RNA polymerase III (Pol III) complex consisting of 17 subunits.</text>
</comment>
<feature type="domain" description="DNA-directed RNA polymerase III subunit RPC3 winged-helix" evidence="12">
    <location>
        <begin position="352"/>
        <end position="428"/>
    </location>
</feature>
<dbReference type="Proteomes" id="UP000827284">
    <property type="component" value="Unassembled WGS sequence"/>
</dbReference>
<keyword evidence="14" id="KW-1185">Reference proteome</keyword>
<dbReference type="Pfam" id="PF22536">
    <property type="entry name" value="WHD_POLR3C"/>
    <property type="match status" value="1"/>
</dbReference>
<organism evidence="13 14">
    <name type="scientific">Entomortierella parvispora</name>
    <dbReference type="NCBI Taxonomy" id="205924"/>
    <lineage>
        <taxon>Eukaryota</taxon>
        <taxon>Fungi</taxon>
        <taxon>Fungi incertae sedis</taxon>
        <taxon>Mucoromycota</taxon>
        <taxon>Mortierellomycotina</taxon>
        <taxon>Mortierellomycetes</taxon>
        <taxon>Mortierellales</taxon>
        <taxon>Mortierellaceae</taxon>
        <taxon>Entomortierella</taxon>
    </lineage>
</organism>
<dbReference type="PANTHER" id="PTHR12949">
    <property type="entry name" value="RNA POLYMERASE III DNA DIRECTED -RELATED"/>
    <property type="match status" value="1"/>
</dbReference>
<evidence type="ECO:0000259" key="12">
    <source>
        <dbReference type="Pfam" id="PF22536"/>
    </source>
</evidence>
<dbReference type="InterPro" id="IPR055207">
    <property type="entry name" value="POLR3C_WHD"/>
</dbReference>
<evidence type="ECO:0000256" key="5">
    <source>
        <dbReference type="ARBA" id="ARBA00022478"/>
    </source>
</evidence>
<comment type="subcellular location">
    <subcellularLocation>
        <location evidence="1 9">Nucleus</location>
    </subcellularLocation>
</comment>
<feature type="domain" description="RNA polymerase III subunit RPC82-related helix-turn-helix" evidence="11">
    <location>
        <begin position="2"/>
        <end position="34"/>
    </location>
</feature>
<evidence type="ECO:0000256" key="9">
    <source>
        <dbReference type="RuleBase" id="RU367076"/>
    </source>
</evidence>
<dbReference type="EMBL" id="BQFW01000004">
    <property type="protein sequence ID" value="GJJ70551.1"/>
    <property type="molecule type" value="Genomic_DNA"/>
</dbReference>
<dbReference type="InterPro" id="IPR013197">
    <property type="entry name" value="RNA_pol_III_RPC82-rel_HTH"/>
</dbReference>
<dbReference type="Pfam" id="PF08221">
    <property type="entry name" value="HTH_9"/>
    <property type="match status" value="1"/>
</dbReference>
<dbReference type="InterPro" id="IPR008806">
    <property type="entry name" value="RNA_pol_III_Rpc82_C"/>
</dbReference>
<dbReference type="InterPro" id="IPR039748">
    <property type="entry name" value="RPC3"/>
</dbReference>
<keyword evidence="5 9" id="KW-0240">DNA-directed RNA polymerase</keyword>
<reference evidence="13" key="1">
    <citation type="submission" date="2021-11" db="EMBL/GenBank/DDBJ databases">
        <authorList>
            <person name="Herlambang A."/>
            <person name="Guo Y."/>
            <person name="Takashima Y."/>
            <person name="Nishizawa T."/>
        </authorList>
    </citation>
    <scope>NUCLEOTIDE SEQUENCE</scope>
    <source>
        <strain evidence="13">E1425</strain>
    </source>
</reference>
<keyword evidence="6 9" id="KW-0804">Transcription</keyword>
<evidence type="ECO:0000259" key="11">
    <source>
        <dbReference type="Pfam" id="PF08221"/>
    </source>
</evidence>
<comment type="function">
    <text evidence="8 9">DNA-dependent RNA polymerase catalyzes the transcription of DNA into RNA using the four ribonucleoside triphosphates as substrates. Specific core component of RNA polymerase III which synthesizes small RNAs, such as 5S rRNA and tRNAs.</text>
</comment>
<accession>A0A9P3H5K2</accession>
<evidence type="ECO:0000259" key="10">
    <source>
        <dbReference type="Pfam" id="PF05645"/>
    </source>
</evidence>
<evidence type="ECO:0000256" key="4">
    <source>
        <dbReference type="ARBA" id="ARBA00016689"/>
    </source>
</evidence>
<dbReference type="GO" id="GO:0005666">
    <property type="term" value="C:RNA polymerase III complex"/>
    <property type="evidence" value="ECO:0007669"/>
    <property type="project" value="UniProtKB-UniRule"/>
</dbReference>
<feature type="domain" description="RNA polymerase III Rpc82 C -terminal" evidence="10">
    <location>
        <begin position="117"/>
        <end position="346"/>
    </location>
</feature>
<dbReference type="InterPro" id="IPR036388">
    <property type="entry name" value="WH-like_DNA-bd_sf"/>
</dbReference>
<dbReference type="OrthoDB" id="272392at2759"/>
<dbReference type="GO" id="GO:0006351">
    <property type="term" value="P:DNA-templated transcription"/>
    <property type="evidence" value="ECO:0007669"/>
    <property type="project" value="InterPro"/>
</dbReference>
<proteinExistence type="inferred from homology"/>
<evidence type="ECO:0000256" key="7">
    <source>
        <dbReference type="ARBA" id="ARBA00023242"/>
    </source>
</evidence>
<dbReference type="GO" id="GO:0003697">
    <property type="term" value="F:single-stranded DNA binding"/>
    <property type="evidence" value="ECO:0007669"/>
    <property type="project" value="UniProtKB-UniRule"/>
</dbReference>
<reference evidence="13" key="2">
    <citation type="journal article" date="2022" name="Microbiol. Resour. Announc.">
        <title>Whole-Genome Sequence of Entomortierella parvispora E1425, a Mucoromycotan Fungus Associated with Burkholderiaceae-Related Endosymbiotic Bacteria.</title>
        <authorList>
            <person name="Herlambang A."/>
            <person name="Guo Y."/>
            <person name="Takashima Y."/>
            <person name="Narisawa K."/>
            <person name="Ohta H."/>
            <person name="Nishizawa T."/>
        </authorList>
    </citation>
    <scope>NUCLEOTIDE SEQUENCE</scope>
    <source>
        <strain evidence="13">E1425</strain>
    </source>
</reference>